<dbReference type="EMBL" id="CAFBPJ010000061">
    <property type="protein sequence ID" value="CAB5016495.1"/>
    <property type="molecule type" value="Genomic_DNA"/>
</dbReference>
<gene>
    <name evidence="1" type="ORF">UFOPK4092_00689</name>
</gene>
<proteinExistence type="predicted"/>
<evidence type="ECO:0000313" key="1">
    <source>
        <dbReference type="EMBL" id="CAB5016495.1"/>
    </source>
</evidence>
<sequence>MASPSPVALGRTQRVVKSRRSIGAGLDGEEISLLGMWHSLSCHVEAPDWHLEKILSAPPPGLGISGKIR</sequence>
<organism evidence="1">
    <name type="scientific">freshwater metagenome</name>
    <dbReference type="NCBI Taxonomy" id="449393"/>
    <lineage>
        <taxon>unclassified sequences</taxon>
        <taxon>metagenomes</taxon>
        <taxon>ecological metagenomes</taxon>
    </lineage>
</organism>
<reference evidence="1" key="1">
    <citation type="submission" date="2020-05" db="EMBL/GenBank/DDBJ databases">
        <authorList>
            <person name="Chiriac C."/>
            <person name="Salcher M."/>
            <person name="Ghai R."/>
            <person name="Kavagutti S V."/>
        </authorList>
    </citation>
    <scope>NUCLEOTIDE SEQUENCE</scope>
</reference>
<name>A0A6J7QHM6_9ZZZZ</name>
<dbReference type="AlphaFoldDB" id="A0A6J7QHM6"/>
<protein>
    <submittedName>
        <fullName evidence="1">Unannotated protein</fullName>
    </submittedName>
</protein>
<accession>A0A6J7QHM6</accession>